<feature type="transmembrane region" description="Helical" evidence="1">
    <location>
        <begin position="229"/>
        <end position="247"/>
    </location>
</feature>
<name>A0AAW5JPU7_9FIRM</name>
<dbReference type="GO" id="GO:0140359">
    <property type="term" value="F:ABC-type transporter activity"/>
    <property type="evidence" value="ECO:0007669"/>
    <property type="project" value="InterPro"/>
</dbReference>
<dbReference type="EMBL" id="JANFYS010000008">
    <property type="protein sequence ID" value="MCQ4769904.1"/>
    <property type="molecule type" value="Genomic_DNA"/>
</dbReference>
<dbReference type="RefSeq" id="WP_256303507.1">
    <property type="nucleotide sequence ID" value="NZ_JANFYS010000008.1"/>
</dbReference>
<comment type="caution">
    <text evidence="2">The sequence shown here is derived from an EMBL/GenBank/DDBJ whole genome shotgun (WGS) entry which is preliminary data.</text>
</comment>
<gene>
    <name evidence="2" type="ORF">NE579_05430</name>
</gene>
<evidence type="ECO:0000256" key="1">
    <source>
        <dbReference type="SAM" id="Phobius"/>
    </source>
</evidence>
<feature type="transmembrane region" description="Helical" evidence="1">
    <location>
        <begin position="180"/>
        <end position="209"/>
    </location>
</feature>
<sequence>MADYLSAELYKVVHRKYTWIALGLFLGCVVLLTALWWATNSHGGFVPLSGALYTLVMLLSVGLYAPLITTDLVFSEQYKIGTLKNEISYGIPRSRIYLGKLVLEIAVAVLACALAVGLYLALCVLTLPLEADPDGMLMAETSRMWELVGRSLLSAFPLWLGAQGVAHLCFFLFRGGVAAPFAAVGVVAGIPGLLKLLGLLLNPLFLTALRRFTLVAPMDSWDYPIWECWLIGLGWLTVSTLLGLLLFQRREIN</sequence>
<accession>A0AAW5JPU7</accession>
<proteinExistence type="predicted"/>
<evidence type="ECO:0000313" key="3">
    <source>
        <dbReference type="Proteomes" id="UP001204562"/>
    </source>
</evidence>
<organism evidence="2 3">
    <name type="scientific">Intestinimonas massiliensis</name>
    <name type="common">ex Afouda et al. 2020</name>
    <dbReference type="NCBI Taxonomy" id="1673721"/>
    <lineage>
        <taxon>Bacteria</taxon>
        <taxon>Bacillati</taxon>
        <taxon>Bacillota</taxon>
        <taxon>Clostridia</taxon>
        <taxon>Eubacteriales</taxon>
        <taxon>Intestinimonas</taxon>
    </lineage>
</organism>
<feature type="transmembrane region" description="Helical" evidence="1">
    <location>
        <begin position="147"/>
        <end position="173"/>
    </location>
</feature>
<feature type="transmembrane region" description="Helical" evidence="1">
    <location>
        <begin position="101"/>
        <end position="127"/>
    </location>
</feature>
<evidence type="ECO:0000313" key="2">
    <source>
        <dbReference type="EMBL" id="MCQ4769904.1"/>
    </source>
</evidence>
<dbReference type="GO" id="GO:0005886">
    <property type="term" value="C:plasma membrane"/>
    <property type="evidence" value="ECO:0007669"/>
    <property type="project" value="UniProtKB-SubCell"/>
</dbReference>
<feature type="transmembrane region" description="Helical" evidence="1">
    <location>
        <begin position="50"/>
        <end position="74"/>
    </location>
</feature>
<reference evidence="2" key="1">
    <citation type="submission" date="2022-06" db="EMBL/GenBank/DDBJ databases">
        <title>Isolation of gut microbiota from human fecal samples.</title>
        <authorList>
            <person name="Pamer E.G."/>
            <person name="Barat B."/>
            <person name="Waligurski E."/>
            <person name="Medina S."/>
            <person name="Paddock L."/>
            <person name="Mostad J."/>
        </authorList>
    </citation>
    <scope>NUCLEOTIDE SEQUENCE</scope>
    <source>
        <strain evidence="2">DFI.9.91</strain>
    </source>
</reference>
<protein>
    <submittedName>
        <fullName evidence="2">ABC transporter permease subunit</fullName>
    </submittedName>
</protein>
<dbReference type="AlphaFoldDB" id="A0AAW5JPU7"/>
<keyword evidence="1" id="KW-0472">Membrane</keyword>
<dbReference type="Proteomes" id="UP001204562">
    <property type="component" value="Unassembled WGS sequence"/>
</dbReference>
<keyword evidence="1" id="KW-0812">Transmembrane</keyword>
<feature type="transmembrane region" description="Helical" evidence="1">
    <location>
        <begin position="17"/>
        <end position="38"/>
    </location>
</feature>
<keyword evidence="1" id="KW-1133">Transmembrane helix</keyword>